<evidence type="ECO:0000313" key="2">
    <source>
        <dbReference type="EMBL" id="EDS10605.1"/>
    </source>
</evidence>
<name>B0PDQ3_9FIRM</name>
<evidence type="ECO:0000313" key="3">
    <source>
        <dbReference type="Proteomes" id="UP000003803"/>
    </source>
</evidence>
<evidence type="ECO:0000259" key="1">
    <source>
        <dbReference type="Pfam" id="PF02371"/>
    </source>
</evidence>
<dbReference type="InterPro" id="IPR047650">
    <property type="entry name" value="Transpos_IS110"/>
</dbReference>
<dbReference type="Pfam" id="PF02371">
    <property type="entry name" value="Transposase_20"/>
    <property type="match status" value="1"/>
</dbReference>
<dbReference type="EMBL" id="ABGD02000024">
    <property type="protein sequence ID" value="EDS10605.1"/>
    <property type="molecule type" value="Genomic_DNA"/>
</dbReference>
<protein>
    <recommendedName>
        <fullName evidence="1">Transposase IS116/IS110/IS902 C-terminal domain-containing protein</fullName>
    </recommendedName>
</protein>
<dbReference type="Proteomes" id="UP000003803">
    <property type="component" value="Unassembled WGS sequence"/>
</dbReference>
<proteinExistence type="predicted"/>
<dbReference type="PANTHER" id="PTHR33055:SF15">
    <property type="entry name" value="TRANSPOSASE-RELATED"/>
    <property type="match status" value="1"/>
</dbReference>
<keyword evidence="3" id="KW-1185">Reference proteome</keyword>
<dbReference type="PANTHER" id="PTHR33055">
    <property type="entry name" value="TRANSPOSASE FOR INSERTION SEQUENCE ELEMENT IS1111A"/>
    <property type="match status" value="1"/>
</dbReference>
<dbReference type="eggNOG" id="COG3547">
    <property type="taxonomic scope" value="Bacteria"/>
</dbReference>
<feature type="domain" description="Transposase IS116/IS110/IS902 C-terminal" evidence="1">
    <location>
        <begin position="2"/>
        <end position="77"/>
    </location>
</feature>
<reference evidence="2" key="2">
    <citation type="submission" date="2013-09" db="EMBL/GenBank/DDBJ databases">
        <title>Draft genome sequence of Anaerotruncus colihominis(DSM 17241).</title>
        <authorList>
            <person name="Sudarsanam P."/>
            <person name="Ley R."/>
            <person name="Guruge J."/>
            <person name="Turnbaugh P.J."/>
            <person name="Mahowald M."/>
            <person name="Liep D."/>
            <person name="Gordon J."/>
        </authorList>
    </citation>
    <scope>NUCLEOTIDE SEQUENCE</scope>
    <source>
        <strain evidence="2">DSM 17241</strain>
    </source>
</reference>
<dbReference type="GO" id="GO:0003677">
    <property type="term" value="F:DNA binding"/>
    <property type="evidence" value="ECO:0007669"/>
    <property type="project" value="InterPro"/>
</dbReference>
<dbReference type="InterPro" id="IPR003346">
    <property type="entry name" value="Transposase_20"/>
</dbReference>
<dbReference type="GO" id="GO:0006313">
    <property type="term" value="P:DNA transposition"/>
    <property type="evidence" value="ECO:0007669"/>
    <property type="project" value="InterPro"/>
</dbReference>
<organism evidence="2 3">
    <name type="scientific">Anaerotruncus colihominis DSM 17241</name>
    <dbReference type="NCBI Taxonomy" id="445972"/>
    <lineage>
        <taxon>Bacteria</taxon>
        <taxon>Bacillati</taxon>
        <taxon>Bacillota</taxon>
        <taxon>Clostridia</taxon>
        <taxon>Eubacteriales</taxon>
        <taxon>Oscillospiraceae</taxon>
        <taxon>Anaerotruncus</taxon>
    </lineage>
</organism>
<dbReference type="AlphaFoldDB" id="B0PDQ3"/>
<reference evidence="2" key="1">
    <citation type="submission" date="2007-11" db="EMBL/GenBank/DDBJ databases">
        <authorList>
            <person name="Fulton L."/>
            <person name="Clifton S."/>
            <person name="Fulton B."/>
            <person name="Xu J."/>
            <person name="Minx P."/>
            <person name="Pepin K.H."/>
            <person name="Johnson M."/>
            <person name="Thiruvilangam P."/>
            <person name="Bhonagiri V."/>
            <person name="Nash W.E."/>
            <person name="Mardis E.R."/>
            <person name="Wilson R.K."/>
        </authorList>
    </citation>
    <scope>NUCLEOTIDE SEQUENCE [LARGE SCALE GENOMIC DNA]</scope>
    <source>
        <strain evidence="2">DSM 17241</strain>
    </source>
</reference>
<dbReference type="STRING" id="169435.ERS852551_02337"/>
<comment type="caution">
    <text evidence="2">The sequence shown here is derived from an EMBL/GenBank/DDBJ whole genome shotgun (WGS) entry which is preliminary data.</text>
</comment>
<sequence>MGLRMAAMIFAEVGAFSHFNSPDKQLACAGMSPSAYSSGQLKNCCTYMEKLGPRHLRCALYNTTKYVWRRVSVFAAYLAKNRTEGKHYHVAVSHTAKKLVRLIFAMEKFGMLYSSLACLLSDCRPGLRLPPATGVPVSPQYSKTLPYSCFRRSISTPTSGTPMKLSLRYKAGNTVSGSFGAARRVFSPASISTTSGTALRLSPYWKL</sequence>
<gene>
    <name evidence="2" type="ORF">ANACOL_03207</name>
</gene>
<dbReference type="GO" id="GO:0004803">
    <property type="term" value="F:transposase activity"/>
    <property type="evidence" value="ECO:0007669"/>
    <property type="project" value="InterPro"/>
</dbReference>
<dbReference type="HOGENOM" id="CLU_1324185_0_0_9"/>
<accession>B0PDQ3</accession>